<evidence type="ECO:0000313" key="2">
    <source>
        <dbReference type="EMBL" id="MFC5271770.1"/>
    </source>
</evidence>
<sequence length="300" mass="33575">MRILLLLAILAGSLNVTAQSDSTSIAGAPLAPDSLLLLPADTVEKVVCTDTIRLGNMYVSGALGTRVSYHKIYSGIGGQGKVTTWGRNYVIGIGYKTLNERFLVETGYMVRELQTATRFHYVYSDLDLIFSSEMKQVPLYLKTRVLNKASGKVQLRIITGLNFTWIDEKDFELTGGYEEIAREGRLLTVRTKKPYYAEEIFIIDRNTGTGKNNTNLHLTAEIGTEASYKLTKHLEAGAAIAYQYSPGPFERLNIDFIGNERMDDYHAAFNNPATTLNLALFLRYNFDKITLLKCEKAKKN</sequence>
<gene>
    <name evidence="2" type="ORF">ACFPIB_14220</name>
</gene>
<evidence type="ECO:0000313" key="3">
    <source>
        <dbReference type="Proteomes" id="UP001596161"/>
    </source>
</evidence>
<proteinExistence type="predicted"/>
<keyword evidence="1" id="KW-0732">Signal</keyword>
<feature type="chain" id="PRO_5045928294" description="Outer membrane protein beta-barrel domain-containing protein" evidence="1">
    <location>
        <begin position="19"/>
        <end position="300"/>
    </location>
</feature>
<name>A0ABW0EFC1_9BACT</name>
<evidence type="ECO:0008006" key="4">
    <source>
        <dbReference type="Google" id="ProtNLM"/>
    </source>
</evidence>
<accession>A0ABW0EFC1</accession>
<reference evidence="3" key="1">
    <citation type="journal article" date="2019" name="Int. J. Syst. Evol. Microbiol.">
        <title>The Global Catalogue of Microorganisms (GCM) 10K type strain sequencing project: providing services to taxonomists for standard genome sequencing and annotation.</title>
        <authorList>
            <consortium name="The Broad Institute Genomics Platform"/>
            <consortium name="The Broad Institute Genome Sequencing Center for Infectious Disease"/>
            <person name="Wu L."/>
            <person name="Ma J."/>
        </authorList>
    </citation>
    <scope>NUCLEOTIDE SEQUENCE [LARGE SCALE GENOMIC DNA]</scope>
    <source>
        <strain evidence="3">KACC 12602</strain>
    </source>
</reference>
<organism evidence="2 3">
    <name type="scientific">Adhaeribacter terreus</name>
    <dbReference type="NCBI Taxonomy" id="529703"/>
    <lineage>
        <taxon>Bacteria</taxon>
        <taxon>Pseudomonadati</taxon>
        <taxon>Bacteroidota</taxon>
        <taxon>Cytophagia</taxon>
        <taxon>Cytophagales</taxon>
        <taxon>Hymenobacteraceae</taxon>
        <taxon>Adhaeribacter</taxon>
    </lineage>
</organism>
<dbReference type="RefSeq" id="WP_378018129.1">
    <property type="nucleotide sequence ID" value="NZ_JBHSKT010000009.1"/>
</dbReference>
<comment type="caution">
    <text evidence="2">The sequence shown here is derived from an EMBL/GenBank/DDBJ whole genome shotgun (WGS) entry which is preliminary data.</text>
</comment>
<protein>
    <recommendedName>
        <fullName evidence="4">Outer membrane protein beta-barrel domain-containing protein</fullName>
    </recommendedName>
</protein>
<dbReference type="Proteomes" id="UP001596161">
    <property type="component" value="Unassembled WGS sequence"/>
</dbReference>
<dbReference type="EMBL" id="JBHSKT010000009">
    <property type="protein sequence ID" value="MFC5271770.1"/>
    <property type="molecule type" value="Genomic_DNA"/>
</dbReference>
<feature type="signal peptide" evidence="1">
    <location>
        <begin position="1"/>
        <end position="18"/>
    </location>
</feature>
<keyword evidence="3" id="KW-1185">Reference proteome</keyword>
<evidence type="ECO:0000256" key="1">
    <source>
        <dbReference type="SAM" id="SignalP"/>
    </source>
</evidence>